<dbReference type="NCBIfam" id="TIGR00432">
    <property type="entry name" value="arcsn_tRNA_tgt"/>
    <property type="match status" value="1"/>
</dbReference>
<dbReference type="EMBL" id="BMNY01000001">
    <property type="protein sequence ID" value="GGM70137.1"/>
    <property type="molecule type" value="Genomic_DNA"/>
</dbReference>
<dbReference type="InterPro" id="IPR029402">
    <property type="entry name" value="TGT_C2"/>
</dbReference>
<dbReference type="InterPro" id="IPR015947">
    <property type="entry name" value="PUA-like_sf"/>
</dbReference>
<dbReference type="Pfam" id="PF14810">
    <property type="entry name" value="TGT_C2"/>
    <property type="match status" value="1"/>
</dbReference>
<comment type="catalytic activity">
    <reaction evidence="7">
        <text>guanosine(15) in tRNA + 7-cyano-7-carbaguanine = 7-cyano-7-carbaguanosine(15) in tRNA + guanine</text>
        <dbReference type="Rhea" id="RHEA:43164"/>
        <dbReference type="Rhea" id="RHEA-COMP:10371"/>
        <dbReference type="Rhea" id="RHEA-COMP:10372"/>
        <dbReference type="ChEBI" id="CHEBI:16235"/>
        <dbReference type="ChEBI" id="CHEBI:45075"/>
        <dbReference type="ChEBI" id="CHEBI:74269"/>
        <dbReference type="ChEBI" id="CHEBI:82850"/>
        <dbReference type="EC" id="2.4.2.48"/>
    </reaction>
</comment>
<dbReference type="GO" id="GO:0016763">
    <property type="term" value="F:pentosyltransferase activity"/>
    <property type="evidence" value="ECO:0007669"/>
    <property type="project" value="UniProtKB-UniRule"/>
</dbReference>
<dbReference type="InterPro" id="IPR038250">
    <property type="entry name" value="TGT_C2_sf"/>
</dbReference>
<reference evidence="9" key="1">
    <citation type="journal article" date="2014" name="Int. J. Syst. Evol. Microbiol.">
        <title>Complete genome sequence of Corynebacterium casei LMG S-19264T (=DSM 44701T), isolated from a smear-ripened cheese.</title>
        <authorList>
            <consortium name="US DOE Joint Genome Institute (JGI-PGF)"/>
            <person name="Walter F."/>
            <person name="Albersmeier A."/>
            <person name="Kalinowski J."/>
            <person name="Ruckert C."/>
        </authorList>
    </citation>
    <scope>NUCLEOTIDE SEQUENCE</scope>
    <source>
        <strain evidence="9">JCM 13583</strain>
    </source>
</reference>
<comment type="function">
    <text evidence="7">Exchanges the guanine residue with 7-cyano-7-deazaguanine (preQ0) at position 15 in the dihydrouridine loop (D-loop) of archaeal tRNAs.</text>
</comment>
<evidence type="ECO:0000256" key="4">
    <source>
        <dbReference type="ARBA" id="ARBA00022694"/>
    </source>
</evidence>
<feature type="active site" description="Nucleophile" evidence="7">
    <location>
        <position position="86"/>
    </location>
</feature>
<dbReference type="PANTHER" id="PTHR46499:SF1">
    <property type="entry name" value="QUEUINE TRNA-RIBOSYLTRANSFERASE"/>
    <property type="match status" value="1"/>
</dbReference>
<evidence type="ECO:0000256" key="6">
    <source>
        <dbReference type="ARBA" id="ARBA00022833"/>
    </source>
</evidence>
<dbReference type="Pfam" id="PF01472">
    <property type="entry name" value="PUA"/>
    <property type="match status" value="1"/>
</dbReference>
<gene>
    <name evidence="7" type="primary">tgtA</name>
    <name evidence="9" type="ORF">GCM10007108_05270</name>
</gene>
<evidence type="ECO:0000256" key="2">
    <source>
        <dbReference type="ARBA" id="ARBA00022676"/>
    </source>
</evidence>
<evidence type="ECO:0000256" key="5">
    <source>
        <dbReference type="ARBA" id="ARBA00022723"/>
    </source>
</evidence>
<comment type="cofactor">
    <cofactor evidence="7">
        <name>Zn(2+)</name>
        <dbReference type="ChEBI" id="CHEBI:29105"/>
    </cofactor>
    <text evidence="7">Binds 1 zinc ion per subunit.</text>
</comment>
<keyword evidence="5 7" id="KW-0479">Metal-binding</keyword>
<accession>A0AA37BQI6</accession>
<dbReference type="Pfam" id="PF01702">
    <property type="entry name" value="TGT"/>
    <property type="match status" value="1"/>
</dbReference>
<dbReference type="InterPro" id="IPR050076">
    <property type="entry name" value="ArchSynthase1/Queuine_TRR"/>
</dbReference>
<dbReference type="Gene3D" id="3.20.20.105">
    <property type="entry name" value="Queuine tRNA-ribosyltransferase-like"/>
    <property type="match status" value="1"/>
</dbReference>
<dbReference type="SUPFAM" id="SSF88802">
    <property type="entry name" value="Pre-PUA domain"/>
    <property type="match status" value="1"/>
</dbReference>
<dbReference type="EC" id="2.4.2.48" evidence="7"/>
<dbReference type="GO" id="GO:0002099">
    <property type="term" value="P:tRNA wobble guanine modification"/>
    <property type="evidence" value="ECO:0007669"/>
    <property type="project" value="TreeGrafter"/>
</dbReference>
<dbReference type="AlphaFoldDB" id="A0AA37BQI6"/>
<keyword evidence="10" id="KW-1185">Reference proteome</keyword>
<dbReference type="Gene3D" id="2.30.130.10">
    <property type="entry name" value="PUA domain"/>
    <property type="match status" value="1"/>
</dbReference>
<dbReference type="NCBIfam" id="TIGR00451">
    <property type="entry name" value="unchar_dom_2"/>
    <property type="match status" value="1"/>
</dbReference>
<dbReference type="Proteomes" id="UP000632195">
    <property type="component" value="Unassembled WGS sequence"/>
</dbReference>
<feature type="binding site" evidence="7">
    <location>
        <position position="121"/>
    </location>
    <ligand>
        <name>substrate</name>
    </ligand>
</feature>
<comment type="pathway">
    <text evidence="1 7">tRNA modification; archaeosine-tRNA biosynthesis.</text>
</comment>
<sequence length="616" mass="69251">MEVLFRDGLARIGRFSTPHGELETPTVMPVINPNIIVVSPSEMKRIGVRAIITNSYIIRRNAELREKALSSGLHSMLSFDGPIMTDSGTFQSYVYGGVEYDNAGMVEFQKSIGSDIVTILDVFTKPEDPYEQVRRAIEVTRARVDEVDPGDSLLAGPIQGSIYDDLRAYSAKLMSGSKATYLPIGGVVPLLESYRYADLVRIIVNSKVNAPFSRPIHLFGGGHPMFIPMAVLLGVDIFDSASYVKYARDGRLLFPDGTRDASEVLEFPYWSPLRDMQQRDIAAMDKRERLYWFSLHNLHALFSEIREVRIRIEEQTLWEYVQSKAMAHPTLLEAFRTLRSYSRLLERYTEVSKKNSFMYLDTRSLEHPSAVRLSRFLESFVGGDPVFVPRAEYEGNRGAVISRYERSQRPFLVQWMHGWVPMELEDTYPVQQYVGPEARLIPDVGSPLEEEGQRLRDFDLEKVRAIADYQFGKGAGRVLFPDGTEIVKSRATGRIRTISYGGVQVATMRPKDGLFTLTMEGARRLHQGIGGKRLRVFVNRESEAFNRAGYNVFFKFIVDFDPEIVAGNETLVVSEGDDLLAVGKASVSGLEMASYRKGVAVKVHHSAGSHADVSAP</sequence>
<dbReference type="Gene3D" id="3.10.450.90">
    <property type="entry name" value="ArcTGT, C2 domain"/>
    <property type="match status" value="1"/>
</dbReference>
<comment type="caution">
    <text evidence="9">The sequence shown here is derived from an EMBL/GenBank/DDBJ whole genome shotgun (WGS) entry which is preliminary data.</text>
</comment>
<dbReference type="InterPro" id="IPR036511">
    <property type="entry name" value="TGT-like_sf"/>
</dbReference>
<dbReference type="SMART" id="SM00359">
    <property type="entry name" value="PUA"/>
    <property type="match status" value="1"/>
</dbReference>
<feature type="domain" description="PUA" evidence="8">
    <location>
        <begin position="534"/>
        <end position="608"/>
    </location>
</feature>
<organism evidence="9 10">
    <name type="scientific">Thermogymnomonas acidicola</name>
    <dbReference type="NCBI Taxonomy" id="399579"/>
    <lineage>
        <taxon>Archaea</taxon>
        <taxon>Methanobacteriati</taxon>
        <taxon>Thermoplasmatota</taxon>
        <taxon>Thermoplasmata</taxon>
        <taxon>Thermoplasmatales</taxon>
        <taxon>Thermogymnomonas</taxon>
    </lineage>
</organism>
<keyword evidence="3 7" id="KW-0808">Transferase</keyword>
<dbReference type="SUPFAM" id="SSF88697">
    <property type="entry name" value="PUA domain-like"/>
    <property type="match status" value="1"/>
</dbReference>
<dbReference type="InterPro" id="IPR004521">
    <property type="entry name" value="Uncharacterised_CHP00451"/>
</dbReference>
<name>A0AA37BQI6_9ARCH</name>
<protein>
    <recommendedName>
        <fullName evidence="7">tRNA-guanine(15) transglycosylase</fullName>
        <ecNumber evidence="7">2.4.2.48</ecNumber>
    </recommendedName>
    <alternativeName>
        <fullName evidence="7">7-cyano-7-deazaguanine tRNA-ribosyltransferase</fullName>
    </alternativeName>
    <alternativeName>
        <fullName evidence="7">Archaeal tRNA-guanine transglycosylase</fullName>
    </alternativeName>
</protein>
<comment type="similarity">
    <text evidence="7">Belongs to the archaeosine tRNA-ribosyltransferase family.</text>
</comment>
<comment type="caution">
    <text evidence="7">Lacks conserved residue(s) required for the propagation of feature annotation.</text>
</comment>
<evidence type="ECO:0000259" key="8">
    <source>
        <dbReference type="SMART" id="SM00359"/>
    </source>
</evidence>
<reference evidence="9" key="2">
    <citation type="submission" date="2022-09" db="EMBL/GenBank/DDBJ databases">
        <authorList>
            <person name="Sun Q."/>
            <person name="Ohkuma M."/>
        </authorList>
    </citation>
    <scope>NUCLEOTIDE SEQUENCE</scope>
    <source>
        <strain evidence="9">JCM 13583</strain>
    </source>
</reference>
<keyword evidence="2 7" id="KW-0328">Glycosyltransferase</keyword>
<dbReference type="GO" id="GO:0003723">
    <property type="term" value="F:RNA binding"/>
    <property type="evidence" value="ECO:0007669"/>
    <property type="project" value="InterPro"/>
</dbReference>
<dbReference type="InterPro" id="IPR036974">
    <property type="entry name" value="PUA_sf"/>
</dbReference>
<dbReference type="PROSITE" id="PS50890">
    <property type="entry name" value="PUA"/>
    <property type="match status" value="1"/>
</dbReference>
<evidence type="ECO:0000256" key="7">
    <source>
        <dbReference type="HAMAP-Rule" id="MF_01634"/>
    </source>
</evidence>
<feature type="binding site" evidence="7">
    <location>
        <position position="186"/>
    </location>
    <ligand>
        <name>substrate</name>
    </ligand>
</feature>
<dbReference type="GO" id="GO:0005737">
    <property type="term" value="C:cytoplasm"/>
    <property type="evidence" value="ECO:0007669"/>
    <property type="project" value="TreeGrafter"/>
</dbReference>
<dbReference type="HAMAP" id="MF_01634">
    <property type="entry name" value="TgtA_arch"/>
    <property type="match status" value="1"/>
</dbReference>
<dbReference type="NCBIfam" id="TIGR00449">
    <property type="entry name" value="tgt_general"/>
    <property type="match status" value="1"/>
</dbReference>
<keyword evidence="6 7" id="KW-0862">Zinc</keyword>
<evidence type="ECO:0000313" key="10">
    <source>
        <dbReference type="Proteomes" id="UP000632195"/>
    </source>
</evidence>
<dbReference type="InterPro" id="IPR002616">
    <property type="entry name" value="tRNA_ribo_trans-like"/>
</dbReference>
<dbReference type="CDD" id="cd21149">
    <property type="entry name" value="PUA_archaeosine_TGT"/>
    <property type="match status" value="1"/>
</dbReference>
<dbReference type="PANTHER" id="PTHR46499">
    <property type="entry name" value="QUEUINE TRNA-RIBOSYLTRANSFERASE"/>
    <property type="match status" value="1"/>
</dbReference>
<dbReference type="InterPro" id="IPR004804">
    <property type="entry name" value="TgtA"/>
</dbReference>
<dbReference type="GO" id="GO:0008270">
    <property type="term" value="F:zinc ion binding"/>
    <property type="evidence" value="ECO:0007669"/>
    <property type="project" value="UniProtKB-UniRule"/>
</dbReference>
<evidence type="ECO:0000256" key="1">
    <source>
        <dbReference type="ARBA" id="ARBA00005030"/>
    </source>
</evidence>
<proteinExistence type="inferred from homology"/>
<dbReference type="SUPFAM" id="SSF51713">
    <property type="entry name" value="tRNA-guanine transglycosylase"/>
    <property type="match status" value="1"/>
</dbReference>
<keyword evidence="4 7" id="KW-0819">tRNA processing</keyword>
<dbReference type="InterPro" id="IPR002478">
    <property type="entry name" value="PUA"/>
</dbReference>
<evidence type="ECO:0000256" key="3">
    <source>
        <dbReference type="ARBA" id="ARBA00022679"/>
    </source>
</evidence>
<evidence type="ECO:0000313" key="9">
    <source>
        <dbReference type="EMBL" id="GGM70137.1"/>
    </source>
</evidence>